<proteinExistence type="inferred from homology"/>
<name>A0AAD4RCA0_9BILA</name>
<accession>A0AAD4RCA0</accession>
<protein>
    <submittedName>
        <fullName evidence="3">Peptidase family m13 domain-containing protein</fullName>
    </submittedName>
</protein>
<dbReference type="Pfam" id="PF05649">
    <property type="entry name" value="Peptidase_M13_N"/>
    <property type="match status" value="1"/>
</dbReference>
<gene>
    <name evidence="3" type="ORF">DdX_02503</name>
</gene>
<evidence type="ECO:0000259" key="2">
    <source>
        <dbReference type="Pfam" id="PF05649"/>
    </source>
</evidence>
<evidence type="ECO:0000313" key="4">
    <source>
        <dbReference type="Proteomes" id="UP001201812"/>
    </source>
</evidence>
<dbReference type="Gene3D" id="3.40.390.10">
    <property type="entry name" value="Collagenase (Catalytic Domain)"/>
    <property type="match status" value="1"/>
</dbReference>
<dbReference type="AlphaFoldDB" id="A0AAD4RCA0"/>
<dbReference type="InterPro" id="IPR024079">
    <property type="entry name" value="MetalloPept_cat_dom_sf"/>
</dbReference>
<sequence>MKRGKVMCAENEATVRIVFSVILALVGISHLTLDSGRTGAVETDHQTSNKYLLMSNLRVFIALDLDFRLVYILATIFAASCQNTTTTISFPSPKQSLSSLLMLNSSALSDGLASENLHIEAINVTMLIPELVISRSGIEFSNATINADFFTFVKTAWLTSVLSVCCASLDPKYGSRDLAQVHTLCEGPKAKVAYKDETANFALDNISNQLDISSNTDEATNELLFEYPELSSSINPQLNPCDDFYEFVCSGWHNSNVIQNDKTAVNQFGIIAETIENRIKCR</sequence>
<dbReference type="Proteomes" id="UP001201812">
    <property type="component" value="Unassembled WGS sequence"/>
</dbReference>
<dbReference type="Gene3D" id="1.10.1380.10">
    <property type="entry name" value="Neutral endopeptidase , domain2"/>
    <property type="match status" value="1"/>
</dbReference>
<feature type="domain" description="Peptidase M13 N-terminal" evidence="2">
    <location>
        <begin position="240"/>
        <end position="280"/>
    </location>
</feature>
<reference evidence="3" key="1">
    <citation type="submission" date="2022-01" db="EMBL/GenBank/DDBJ databases">
        <title>Genome Sequence Resource for Two Populations of Ditylenchus destructor, the Migratory Endoparasitic Phytonematode.</title>
        <authorList>
            <person name="Zhang H."/>
            <person name="Lin R."/>
            <person name="Xie B."/>
        </authorList>
    </citation>
    <scope>NUCLEOTIDE SEQUENCE</scope>
    <source>
        <strain evidence="3">BazhouSP</strain>
    </source>
</reference>
<dbReference type="InterPro" id="IPR000718">
    <property type="entry name" value="Peptidase_M13"/>
</dbReference>
<organism evidence="3 4">
    <name type="scientific">Ditylenchus destructor</name>
    <dbReference type="NCBI Taxonomy" id="166010"/>
    <lineage>
        <taxon>Eukaryota</taxon>
        <taxon>Metazoa</taxon>
        <taxon>Ecdysozoa</taxon>
        <taxon>Nematoda</taxon>
        <taxon>Chromadorea</taxon>
        <taxon>Rhabditida</taxon>
        <taxon>Tylenchina</taxon>
        <taxon>Tylenchomorpha</taxon>
        <taxon>Sphaerularioidea</taxon>
        <taxon>Anguinidae</taxon>
        <taxon>Anguininae</taxon>
        <taxon>Ditylenchus</taxon>
    </lineage>
</organism>
<comment type="caution">
    <text evidence="3">The sequence shown here is derived from an EMBL/GenBank/DDBJ whole genome shotgun (WGS) entry which is preliminary data.</text>
</comment>
<dbReference type="PROSITE" id="PS51885">
    <property type="entry name" value="NEPRILYSIN"/>
    <property type="match status" value="1"/>
</dbReference>
<dbReference type="EMBL" id="JAKKPZ010000002">
    <property type="protein sequence ID" value="KAI1725822.1"/>
    <property type="molecule type" value="Genomic_DNA"/>
</dbReference>
<evidence type="ECO:0000313" key="3">
    <source>
        <dbReference type="EMBL" id="KAI1725822.1"/>
    </source>
</evidence>
<keyword evidence="4" id="KW-1185">Reference proteome</keyword>
<dbReference type="GO" id="GO:0004222">
    <property type="term" value="F:metalloendopeptidase activity"/>
    <property type="evidence" value="ECO:0007669"/>
    <property type="project" value="InterPro"/>
</dbReference>
<evidence type="ECO:0000256" key="1">
    <source>
        <dbReference type="ARBA" id="ARBA00007357"/>
    </source>
</evidence>
<comment type="similarity">
    <text evidence="1">Belongs to the peptidase M13 family.</text>
</comment>
<dbReference type="InterPro" id="IPR008753">
    <property type="entry name" value="Peptidase_M13_N"/>
</dbReference>
<dbReference type="GO" id="GO:0006508">
    <property type="term" value="P:proteolysis"/>
    <property type="evidence" value="ECO:0007669"/>
    <property type="project" value="InterPro"/>
</dbReference>
<dbReference type="SUPFAM" id="SSF55486">
    <property type="entry name" value="Metalloproteases ('zincins'), catalytic domain"/>
    <property type="match status" value="1"/>
</dbReference>
<dbReference type="InterPro" id="IPR042089">
    <property type="entry name" value="Peptidase_M13_dom_2"/>
</dbReference>